<accession>A0ABX2C8K2</accession>
<dbReference type="EMBL" id="JABFDN010000001">
    <property type="protein sequence ID" value="NPU64592.1"/>
    <property type="molecule type" value="Genomic_DNA"/>
</dbReference>
<organism evidence="2 3">
    <name type="scientific">Bradyrhizobium aeschynomenes</name>
    <dbReference type="NCBI Taxonomy" id="2734909"/>
    <lineage>
        <taxon>Bacteria</taxon>
        <taxon>Pseudomonadati</taxon>
        <taxon>Pseudomonadota</taxon>
        <taxon>Alphaproteobacteria</taxon>
        <taxon>Hyphomicrobiales</taxon>
        <taxon>Nitrobacteraceae</taxon>
        <taxon>Bradyrhizobium</taxon>
    </lineage>
</organism>
<dbReference type="Proteomes" id="UP000886476">
    <property type="component" value="Unassembled WGS sequence"/>
</dbReference>
<proteinExistence type="predicted"/>
<evidence type="ECO:0000313" key="2">
    <source>
        <dbReference type="EMBL" id="NPU64592.1"/>
    </source>
</evidence>
<keyword evidence="1" id="KW-0812">Transmembrane</keyword>
<comment type="caution">
    <text evidence="2">The sequence shown here is derived from an EMBL/GenBank/DDBJ whole genome shotgun (WGS) entry which is preliminary data.</text>
</comment>
<protein>
    <recommendedName>
        <fullName evidence="4">Holin</fullName>
    </recommendedName>
</protein>
<reference evidence="2" key="1">
    <citation type="submission" date="2020-05" db="EMBL/GenBank/DDBJ databases">
        <title>Nod-independent and nitrogen-fixing Bradyrhizobium aeschynomene sp. nov. isolated from nodules of Aeschynomene indica.</title>
        <authorList>
            <person name="Zhang Z."/>
        </authorList>
    </citation>
    <scope>NUCLEOTIDE SEQUENCE</scope>
    <source>
        <strain evidence="2">83012</strain>
    </source>
</reference>
<evidence type="ECO:0000313" key="3">
    <source>
        <dbReference type="Proteomes" id="UP000886476"/>
    </source>
</evidence>
<feature type="transmembrane region" description="Helical" evidence="1">
    <location>
        <begin position="24"/>
        <end position="45"/>
    </location>
</feature>
<evidence type="ECO:0008006" key="4">
    <source>
        <dbReference type="Google" id="ProtNLM"/>
    </source>
</evidence>
<keyword evidence="3" id="KW-1185">Reference proteome</keyword>
<dbReference type="RefSeq" id="WP_172109626.1">
    <property type="nucleotide sequence ID" value="NZ_JABFDN010000001.1"/>
</dbReference>
<keyword evidence="1" id="KW-0472">Membrane</keyword>
<evidence type="ECO:0000256" key="1">
    <source>
        <dbReference type="SAM" id="Phobius"/>
    </source>
</evidence>
<name>A0ABX2C8K2_9BRAD</name>
<gene>
    <name evidence="2" type="ORF">HL667_06245</name>
</gene>
<keyword evidence="1" id="KW-1133">Transmembrane helix</keyword>
<sequence length="59" mass="6563">MTYENVTNGTAVGALTSYFWLPSFHSISSACAEIAPVLGALWLLLQITLKLYDRYHGKE</sequence>